<dbReference type="Proteomes" id="UP000298225">
    <property type="component" value="Unassembled WGS sequence"/>
</dbReference>
<dbReference type="EMBL" id="SPQU01000019">
    <property type="protein sequence ID" value="TFV34700.1"/>
    <property type="molecule type" value="Genomic_DNA"/>
</dbReference>
<feature type="region of interest" description="Disordered" evidence="1">
    <location>
        <begin position="207"/>
        <end position="226"/>
    </location>
</feature>
<dbReference type="RefSeq" id="WP_135171183.1">
    <property type="nucleotide sequence ID" value="NZ_SPQU01000019.1"/>
</dbReference>
<gene>
    <name evidence="2" type="ORF">E4K66_30350</name>
</gene>
<accession>A0A4Y9KTN8</accession>
<protein>
    <submittedName>
        <fullName evidence="2">Uncharacterized protein</fullName>
    </submittedName>
</protein>
<name>A0A4Y9KTN8_9BRAD</name>
<evidence type="ECO:0000313" key="3">
    <source>
        <dbReference type="Proteomes" id="UP000298225"/>
    </source>
</evidence>
<comment type="caution">
    <text evidence="2">The sequence shown here is derived from an EMBL/GenBank/DDBJ whole genome shotgun (WGS) entry which is preliminary data.</text>
</comment>
<evidence type="ECO:0000256" key="1">
    <source>
        <dbReference type="SAM" id="MobiDB-lite"/>
    </source>
</evidence>
<proteinExistence type="predicted"/>
<sequence>MHFSGETEISLSGATIGPHGAIRVGFLQMKTGPKCTVCAHDERWRIELLRAGGASLDSLATKFGLSKDAIGRHWHNHVSAEMKASYLVGPAQLAELAEKAADEGASVLDHFRAVRTMLMSQLAATTEAGDARGAAIVAGQLVGVLEKIGKVTGEIATIAQGTINIQNNVAFVNSPQFAKVQAAQLAALAPYPEARAAVVAAWRKLDAEGSDERQPQGRAPMVIDAVTLPPPCPVPLPEAPR</sequence>
<keyword evidence="3" id="KW-1185">Reference proteome</keyword>
<organism evidence="2 3">
    <name type="scientific">Bradyrhizobium frederickii</name>
    <dbReference type="NCBI Taxonomy" id="2560054"/>
    <lineage>
        <taxon>Bacteria</taxon>
        <taxon>Pseudomonadati</taxon>
        <taxon>Pseudomonadota</taxon>
        <taxon>Alphaproteobacteria</taxon>
        <taxon>Hyphomicrobiales</taxon>
        <taxon>Nitrobacteraceae</taxon>
        <taxon>Bradyrhizobium</taxon>
    </lineage>
</organism>
<dbReference type="OrthoDB" id="8235933at2"/>
<reference evidence="2 3" key="1">
    <citation type="submission" date="2019-03" db="EMBL/GenBank/DDBJ databases">
        <title>Bradyrhizobium strains diversity isolated from Chamaecrista fasciculata.</title>
        <authorList>
            <person name="Urquiaga M.C.O."/>
            <person name="Hungria M."/>
            <person name="Delamuta J.R.M."/>
        </authorList>
    </citation>
    <scope>NUCLEOTIDE SEQUENCE [LARGE SCALE GENOMIC DNA]</scope>
    <source>
        <strain evidence="2 3">CNPSo 3424</strain>
    </source>
</reference>
<dbReference type="AlphaFoldDB" id="A0A4Y9KTN8"/>
<evidence type="ECO:0000313" key="2">
    <source>
        <dbReference type="EMBL" id="TFV34700.1"/>
    </source>
</evidence>